<name>A0A811SLS5_9POAL</name>
<sequence length="506" mass="55327">MAEAPAHDYPTIEPTSFDVVICGTGLPESVLAAACAAAGKTVLHVDPNPFYGSLYSSVPLPSFLSPDPSSVPLSPSGDDSHTVVDLHRRNIYSEAVDLLLRSGGSHHVEFKSVEGRSLLYWEGQLYPVPDSRQAIFLDAATLKLTEKTVLFRFFELVRAHIAAADEDVEGEEASDKISEEDLDLPFVEYLKKQQLPPKMRAVVLYAIAMADYDQDTDCCEKLLTTREGIQTIALYSSSIGRFANAQRAFIYPMYGHGELTQAFCRCAAVKGALYVLRMPISALLMDEERKNCLGARLTSGQDILCQQLILDPSYKVPILDAPSDGSDSNLLRKVARGICIISKSVKQDSSNLLIVFPPKSLEEQQIAAIRGLQLSSNLAVCPPGMFMVYLSTPCADTSTGKQCIKKAIDALFAPQASDSLEGHLKETSENNEDLKPTVIWSCVYVQEITEGTSSSLLSCPTPDEHLDYRSILDSSKKLFTDICPNEEFLPKKSAAVYADDDSDSAE</sequence>
<dbReference type="GO" id="GO:0005634">
    <property type="term" value="C:nucleus"/>
    <property type="evidence" value="ECO:0007669"/>
    <property type="project" value="TreeGrafter"/>
</dbReference>
<comment type="subcellular location">
    <subcellularLocation>
        <location evidence="1">Cytoplasm</location>
    </subcellularLocation>
</comment>
<dbReference type="GO" id="GO:0016192">
    <property type="term" value="P:vesicle-mediated transport"/>
    <property type="evidence" value="ECO:0007669"/>
    <property type="project" value="TreeGrafter"/>
</dbReference>
<dbReference type="SUPFAM" id="SSF51905">
    <property type="entry name" value="FAD/NAD(P)-binding domain"/>
    <property type="match status" value="1"/>
</dbReference>
<dbReference type="Gene3D" id="3.30.519.10">
    <property type="entry name" value="Guanine Nucleotide Dissociation Inhibitor, domain 2"/>
    <property type="match status" value="1"/>
</dbReference>
<dbReference type="OrthoDB" id="9446342at2759"/>
<accession>A0A811SLS5</accession>
<dbReference type="InterPro" id="IPR036188">
    <property type="entry name" value="FAD/NAD-bd_sf"/>
</dbReference>
<gene>
    <name evidence="5" type="ORF">NCGR_LOCUS66293</name>
</gene>
<comment type="caution">
    <text evidence="5">The sequence shown here is derived from an EMBL/GenBank/DDBJ whole genome shotgun (WGS) entry which is preliminary data.</text>
</comment>
<dbReference type="PIRSF" id="PIRSF016550">
    <property type="entry name" value="Rab_ger_ger_transf_A_euk"/>
    <property type="match status" value="1"/>
</dbReference>
<evidence type="ECO:0000256" key="4">
    <source>
        <dbReference type="ARBA" id="ARBA00022490"/>
    </source>
</evidence>
<organism evidence="5 6">
    <name type="scientific">Miscanthus lutarioriparius</name>
    <dbReference type="NCBI Taxonomy" id="422564"/>
    <lineage>
        <taxon>Eukaryota</taxon>
        <taxon>Viridiplantae</taxon>
        <taxon>Streptophyta</taxon>
        <taxon>Embryophyta</taxon>
        <taxon>Tracheophyta</taxon>
        <taxon>Spermatophyta</taxon>
        <taxon>Magnoliopsida</taxon>
        <taxon>Liliopsida</taxon>
        <taxon>Poales</taxon>
        <taxon>Poaceae</taxon>
        <taxon>PACMAD clade</taxon>
        <taxon>Panicoideae</taxon>
        <taxon>Andropogonodae</taxon>
        <taxon>Andropogoneae</taxon>
        <taxon>Saccharinae</taxon>
        <taxon>Miscanthus</taxon>
    </lineage>
</organism>
<evidence type="ECO:0000256" key="1">
    <source>
        <dbReference type="ARBA" id="ARBA00004496"/>
    </source>
</evidence>
<dbReference type="AlphaFoldDB" id="A0A811SLS5"/>
<dbReference type="SUPFAM" id="SSF54373">
    <property type="entry name" value="FAD-linked reductases, C-terminal domain"/>
    <property type="match status" value="1"/>
</dbReference>
<dbReference type="Proteomes" id="UP000604825">
    <property type="component" value="Unassembled WGS sequence"/>
</dbReference>
<evidence type="ECO:0000313" key="5">
    <source>
        <dbReference type="EMBL" id="CAD6342195.1"/>
    </source>
</evidence>
<keyword evidence="3" id="KW-0343">GTPase activation</keyword>
<evidence type="ECO:0000313" key="6">
    <source>
        <dbReference type="Proteomes" id="UP000604825"/>
    </source>
</evidence>
<dbReference type="GO" id="GO:0005968">
    <property type="term" value="C:Rab-protein geranylgeranyltransferase complex"/>
    <property type="evidence" value="ECO:0007669"/>
    <property type="project" value="InterPro"/>
</dbReference>
<dbReference type="EMBL" id="CAJGYO010000417">
    <property type="protein sequence ID" value="CAD6342195.1"/>
    <property type="molecule type" value="Genomic_DNA"/>
</dbReference>
<dbReference type="Gene3D" id="3.50.50.60">
    <property type="entry name" value="FAD/NAD(P)-binding domain"/>
    <property type="match status" value="1"/>
</dbReference>
<protein>
    <recommendedName>
        <fullName evidence="7">Rab proteins geranylgeranyltransferase component</fullName>
    </recommendedName>
</protein>
<dbReference type="InterPro" id="IPR001738">
    <property type="entry name" value="Rab_escort"/>
</dbReference>
<dbReference type="GO" id="GO:0007264">
    <property type="term" value="P:small GTPase-mediated signal transduction"/>
    <property type="evidence" value="ECO:0007669"/>
    <property type="project" value="InterPro"/>
</dbReference>
<evidence type="ECO:0008006" key="7">
    <source>
        <dbReference type="Google" id="ProtNLM"/>
    </source>
</evidence>
<reference evidence="5" key="1">
    <citation type="submission" date="2020-10" db="EMBL/GenBank/DDBJ databases">
        <authorList>
            <person name="Han B."/>
            <person name="Lu T."/>
            <person name="Zhao Q."/>
            <person name="Huang X."/>
            <person name="Zhao Y."/>
        </authorList>
    </citation>
    <scope>NUCLEOTIDE SEQUENCE</scope>
</reference>
<dbReference type="GO" id="GO:0006886">
    <property type="term" value="P:intracellular protein transport"/>
    <property type="evidence" value="ECO:0007669"/>
    <property type="project" value="InterPro"/>
</dbReference>
<dbReference type="Gene3D" id="1.10.405.10">
    <property type="entry name" value="Guanine Nucleotide Dissociation Inhibitor, domain 1"/>
    <property type="match status" value="1"/>
</dbReference>
<dbReference type="InterPro" id="IPR018203">
    <property type="entry name" value="GDP_dissociation_inhibitor"/>
</dbReference>
<comment type="similarity">
    <text evidence="2">Belongs to the Rab GDI family.</text>
</comment>
<dbReference type="PANTHER" id="PTHR11787">
    <property type="entry name" value="RAB GDP-DISSOCIATION INHIBITOR"/>
    <property type="match status" value="1"/>
</dbReference>
<keyword evidence="4" id="KW-0963">Cytoplasm</keyword>
<dbReference type="PRINTS" id="PR00891">
    <property type="entry name" value="RABGDIREP"/>
</dbReference>
<dbReference type="Pfam" id="PF00996">
    <property type="entry name" value="GDI"/>
    <property type="match status" value="1"/>
</dbReference>
<dbReference type="GO" id="GO:0005092">
    <property type="term" value="F:GDP-dissociation inhibitor activity"/>
    <property type="evidence" value="ECO:0007669"/>
    <property type="project" value="InterPro"/>
</dbReference>
<dbReference type="PANTHER" id="PTHR11787:SF4">
    <property type="entry name" value="CHM, RAB ESCORT PROTEIN 1"/>
    <property type="match status" value="1"/>
</dbReference>
<dbReference type="GO" id="GO:0005829">
    <property type="term" value="C:cytosol"/>
    <property type="evidence" value="ECO:0007669"/>
    <property type="project" value="TreeGrafter"/>
</dbReference>
<evidence type="ECO:0000256" key="2">
    <source>
        <dbReference type="ARBA" id="ARBA00005593"/>
    </source>
</evidence>
<dbReference type="GO" id="GO:0005096">
    <property type="term" value="F:GTPase activator activity"/>
    <property type="evidence" value="ECO:0007669"/>
    <property type="project" value="UniProtKB-KW"/>
</dbReference>
<proteinExistence type="inferred from homology"/>
<keyword evidence="6" id="KW-1185">Reference proteome</keyword>
<evidence type="ECO:0000256" key="3">
    <source>
        <dbReference type="ARBA" id="ARBA00022468"/>
    </source>
</evidence>